<dbReference type="Proteomes" id="UP001501666">
    <property type="component" value="Unassembled WGS sequence"/>
</dbReference>
<evidence type="ECO:0008006" key="3">
    <source>
        <dbReference type="Google" id="ProtNLM"/>
    </source>
</evidence>
<sequence>MRKEEYDRLVANVRRDGCLTSVPLIYAGGEYDEGRELILSGNHRCDAAVDAEVFDIDAMLIEERLSPQQLIALQLSHNSIAGEDDPATLKHLYEQLDDVDWRAYSGLDDADLALLAEVQPEGLSEANLDFATVQLIFLPAELEAARTAFNEARVGQDETWLAARADYEQTLDTLASTHAAHKVTNVATALHAILAITERHLADLQDGYTNPDGDLTHTGHVGLETVIGARTLPAPAAITLNKAIARAQGLGEIPHGQGWQLLERLAGDYLSGANYTPSDQA</sequence>
<protein>
    <recommendedName>
        <fullName evidence="3">ParB/Sulfiredoxin domain-containing protein</fullName>
    </recommendedName>
</protein>
<evidence type="ECO:0000313" key="1">
    <source>
        <dbReference type="EMBL" id="GAA2701315.1"/>
    </source>
</evidence>
<accession>A0ABP6FTX1</accession>
<comment type="caution">
    <text evidence="1">The sequence shown here is derived from an EMBL/GenBank/DDBJ whole genome shotgun (WGS) entry which is preliminary data.</text>
</comment>
<reference evidence="2" key="1">
    <citation type="journal article" date="2019" name="Int. J. Syst. Evol. Microbiol.">
        <title>The Global Catalogue of Microorganisms (GCM) 10K type strain sequencing project: providing services to taxonomists for standard genome sequencing and annotation.</title>
        <authorList>
            <consortium name="The Broad Institute Genomics Platform"/>
            <consortium name="The Broad Institute Genome Sequencing Center for Infectious Disease"/>
            <person name="Wu L."/>
            <person name="Ma J."/>
        </authorList>
    </citation>
    <scope>NUCLEOTIDE SEQUENCE [LARGE SCALE GENOMIC DNA]</scope>
    <source>
        <strain evidence="2">JCM 6835</strain>
    </source>
</reference>
<proteinExistence type="predicted"/>
<keyword evidence="2" id="KW-1185">Reference proteome</keyword>
<dbReference type="EMBL" id="BAAATE010000066">
    <property type="protein sequence ID" value="GAA2701315.1"/>
    <property type="molecule type" value="Genomic_DNA"/>
</dbReference>
<dbReference type="SUPFAM" id="SSF110849">
    <property type="entry name" value="ParB/Sulfiredoxin"/>
    <property type="match status" value="1"/>
</dbReference>
<gene>
    <name evidence="1" type="ORF">GCM10010412_098990</name>
</gene>
<name>A0ABP6FTX1_9ACTN</name>
<evidence type="ECO:0000313" key="2">
    <source>
        <dbReference type="Proteomes" id="UP001501666"/>
    </source>
</evidence>
<dbReference type="InterPro" id="IPR036086">
    <property type="entry name" value="ParB/Sulfiredoxin_sf"/>
</dbReference>
<organism evidence="1 2">
    <name type="scientific">Nonomuraea recticatena</name>
    <dbReference type="NCBI Taxonomy" id="46178"/>
    <lineage>
        <taxon>Bacteria</taxon>
        <taxon>Bacillati</taxon>
        <taxon>Actinomycetota</taxon>
        <taxon>Actinomycetes</taxon>
        <taxon>Streptosporangiales</taxon>
        <taxon>Streptosporangiaceae</taxon>
        <taxon>Nonomuraea</taxon>
    </lineage>
</organism>